<reference evidence="3" key="1">
    <citation type="submission" date="2016-06" db="EMBL/GenBank/DDBJ databases">
        <title>Parallel loss of symbiosis genes in relatives of nitrogen-fixing non-legume Parasponia.</title>
        <authorList>
            <person name="Van Velzen R."/>
            <person name="Holmer R."/>
            <person name="Bu F."/>
            <person name="Rutten L."/>
            <person name="Van Zeijl A."/>
            <person name="Liu W."/>
            <person name="Santuari L."/>
            <person name="Cao Q."/>
            <person name="Sharma T."/>
            <person name="Shen D."/>
            <person name="Roswanjaya Y."/>
            <person name="Wardhani T."/>
            <person name="Kalhor M.S."/>
            <person name="Jansen J."/>
            <person name="Van den Hoogen J."/>
            <person name="Gungor B."/>
            <person name="Hartog M."/>
            <person name="Hontelez J."/>
            <person name="Verver J."/>
            <person name="Yang W.-C."/>
            <person name="Schijlen E."/>
            <person name="Repin R."/>
            <person name="Schilthuizen M."/>
            <person name="Schranz E."/>
            <person name="Heidstra R."/>
            <person name="Miyata K."/>
            <person name="Fedorova E."/>
            <person name="Kohlen W."/>
            <person name="Bisseling T."/>
            <person name="Smit S."/>
            <person name="Geurts R."/>
        </authorList>
    </citation>
    <scope>NUCLEOTIDE SEQUENCE [LARGE SCALE GENOMIC DNA]</scope>
    <source>
        <strain evidence="3">cv. RG33-2</strain>
    </source>
</reference>
<dbReference type="EMBL" id="JXTC01000004">
    <property type="protein sequence ID" value="POO02542.1"/>
    <property type="molecule type" value="Genomic_DNA"/>
</dbReference>
<name>A0A2P5FXL6_TREOI</name>
<dbReference type="AlphaFoldDB" id="A0A2P5FXL6"/>
<organism evidence="2 3">
    <name type="scientific">Trema orientale</name>
    <name type="common">Charcoal tree</name>
    <name type="synonym">Celtis orientalis</name>
    <dbReference type="NCBI Taxonomy" id="63057"/>
    <lineage>
        <taxon>Eukaryota</taxon>
        <taxon>Viridiplantae</taxon>
        <taxon>Streptophyta</taxon>
        <taxon>Embryophyta</taxon>
        <taxon>Tracheophyta</taxon>
        <taxon>Spermatophyta</taxon>
        <taxon>Magnoliopsida</taxon>
        <taxon>eudicotyledons</taxon>
        <taxon>Gunneridae</taxon>
        <taxon>Pentapetalae</taxon>
        <taxon>rosids</taxon>
        <taxon>fabids</taxon>
        <taxon>Rosales</taxon>
        <taxon>Cannabaceae</taxon>
        <taxon>Trema</taxon>
    </lineage>
</organism>
<feature type="region of interest" description="Disordered" evidence="1">
    <location>
        <begin position="1"/>
        <end position="31"/>
    </location>
</feature>
<accession>A0A2P5FXL6</accession>
<comment type="caution">
    <text evidence="2">The sequence shown here is derived from an EMBL/GenBank/DDBJ whole genome shotgun (WGS) entry which is preliminary data.</text>
</comment>
<evidence type="ECO:0000313" key="2">
    <source>
        <dbReference type="EMBL" id="POO02542.1"/>
    </source>
</evidence>
<keyword evidence="3" id="KW-1185">Reference proteome</keyword>
<dbReference type="InParanoid" id="A0A2P5FXL6"/>
<sequence length="31" mass="3325">MMDWGWEKWGPVLMSGSPNTAGGKSGTRGRS</sequence>
<gene>
    <name evidence="2" type="ORF">TorRG33x02_015260</name>
</gene>
<evidence type="ECO:0000256" key="1">
    <source>
        <dbReference type="SAM" id="MobiDB-lite"/>
    </source>
</evidence>
<proteinExistence type="predicted"/>
<evidence type="ECO:0000313" key="3">
    <source>
        <dbReference type="Proteomes" id="UP000237000"/>
    </source>
</evidence>
<protein>
    <submittedName>
        <fullName evidence="2">Uncharacterized protein</fullName>
    </submittedName>
</protein>
<dbReference type="Proteomes" id="UP000237000">
    <property type="component" value="Unassembled WGS sequence"/>
</dbReference>